<dbReference type="Pfam" id="PF11967">
    <property type="entry name" value="RecO_N"/>
    <property type="match status" value="1"/>
</dbReference>
<keyword evidence="3" id="KW-0234">DNA repair</keyword>
<keyword evidence="2" id="KW-0233">DNA recombination</keyword>
<dbReference type="EMBL" id="MFKT01000029">
    <property type="protein sequence ID" value="OGG52349.1"/>
    <property type="molecule type" value="Genomic_DNA"/>
</dbReference>
<comment type="caution">
    <text evidence="5">The sequence shown here is derived from an EMBL/GenBank/DDBJ whole genome shotgun (WGS) entry which is preliminary data.</text>
</comment>
<name>A0A1F6CT40_9BACT</name>
<evidence type="ECO:0000256" key="1">
    <source>
        <dbReference type="ARBA" id="ARBA00022763"/>
    </source>
</evidence>
<dbReference type="InterPro" id="IPR003717">
    <property type="entry name" value="RecO"/>
</dbReference>
<dbReference type="AlphaFoldDB" id="A0A1F6CT40"/>
<gene>
    <name evidence="5" type="ORF">A2851_04825</name>
</gene>
<dbReference type="GO" id="GO:0043590">
    <property type="term" value="C:bacterial nucleoid"/>
    <property type="evidence" value="ECO:0007669"/>
    <property type="project" value="TreeGrafter"/>
</dbReference>
<dbReference type="PANTHER" id="PTHR33991:SF1">
    <property type="entry name" value="DNA REPAIR PROTEIN RECO"/>
    <property type="match status" value="1"/>
</dbReference>
<dbReference type="SUPFAM" id="SSF50249">
    <property type="entry name" value="Nucleic acid-binding proteins"/>
    <property type="match status" value="1"/>
</dbReference>
<keyword evidence="1" id="KW-0227">DNA damage</keyword>
<evidence type="ECO:0000259" key="4">
    <source>
        <dbReference type="Pfam" id="PF11967"/>
    </source>
</evidence>
<proteinExistence type="predicted"/>
<dbReference type="STRING" id="1798480.A2851_04825"/>
<feature type="domain" description="DNA replication/recombination mediator RecO N-terminal" evidence="4">
    <location>
        <begin position="4"/>
        <end position="60"/>
    </location>
</feature>
<dbReference type="GO" id="GO:0006302">
    <property type="term" value="P:double-strand break repair"/>
    <property type="evidence" value="ECO:0007669"/>
    <property type="project" value="TreeGrafter"/>
</dbReference>
<protein>
    <recommendedName>
        <fullName evidence="4">DNA replication/recombination mediator RecO N-terminal domain-containing protein</fullName>
    </recommendedName>
</protein>
<sequence length="190" mass="20826">MYQKYQTDALVLGSRESGENDRVFALYTKDFGLVRARASAVRKETSRMRYALQNYSRANTGLVRGKRGWRLAGAAATQTAHGDPRGVAAFARIALLVSRLVQGEEANPYLFAALAEGHDALMRPKREALATIEIVCVARVLFALGYISTEALSTALFTHTAYTGESLVEAETMKDKLLSSINRAIAETHL</sequence>
<dbReference type="PANTHER" id="PTHR33991">
    <property type="entry name" value="DNA REPAIR PROTEIN RECO"/>
    <property type="match status" value="1"/>
</dbReference>
<reference evidence="5 6" key="1">
    <citation type="journal article" date="2016" name="Nat. Commun.">
        <title>Thousands of microbial genomes shed light on interconnected biogeochemical processes in an aquifer system.</title>
        <authorList>
            <person name="Anantharaman K."/>
            <person name="Brown C.T."/>
            <person name="Hug L.A."/>
            <person name="Sharon I."/>
            <person name="Castelle C.J."/>
            <person name="Probst A.J."/>
            <person name="Thomas B.C."/>
            <person name="Singh A."/>
            <person name="Wilkins M.J."/>
            <person name="Karaoz U."/>
            <person name="Brodie E.L."/>
            <person name="Williams K.H."/>
            <person name="Hubbard S.S."/>
            <person name="Banfield J.F."/>
        </authorList>
    </citation>
    <scope>NUCLEOTIDE SEQUENCE [LARGE SCALE GENOMIC DNA]</scope>
</reference>
<organism evidence="5 6">
    <name type="scientific">Candidatus Kaiserbacteria bacterium RIFCSPHIGHO2_01_FULL_53_29</name>
    <dbReference type="NCBI Taxonomy" id="1798480"/>
    <lineage>
        <taxon>Bacteria</taxon>
        <taxon>Candidatus Kaiseribacteriota</taxon>
    </lineage>
</organism>
<dbReference type="InterPro" id="IPR022572">
    <property type="entry name" value="DNA_rep/recomb_RecO_N"/>
</dbReference>
<evidence type="ECO:0000256" key="2">
    <source>
        <dbReference type="ARBA" id="ARBA00023172"/>
    </source>
</evidence>
<dbReference type="Gene3D" id="2.40.50.140">
    <property type="entry name" value="Nucleic acid-binding proteins"/>
    <property type="match status" value="1"/>
</dbReference>
<accession>A0A1F6CT40</accession>
<dbReference type="GO" id="GO:0006310">
    <property type="term" value="P:DNA recombination"/>
    <property type="evidence" value="ECO:0007669"/>
    <property type="project" value="UniProtKB-KW"/>
</dbReference>
<dbReference type="InterPro" id="IPR012340">
    <property type="entry name" value="NA-bd_OB-fold"/>
</dbReference>
<evidence type="ECO:0000313" key="6">
    <source>
        <dbReference type="Proteomes" id="UP000176863"/>
    </source>
</evidence>
<evidence type="ECO:0000313" key="5">
    <source>
        <dbReference type="EMBL" id="OGG52349.1"/>
    </source>
</evidence>
<evidence type="ECO:0000256" key="3">
    <source>
        <dbReference type="ARBA" id="ARBA00023204"/>
    </source>
</evidence>
<dbReference type="Proteomes" id="UP000176863">
    <property type="component" value="Unassembled WGS sequence"/>
</dbReference>